<dbReference type="PANTHER" id="PTHR31885">
    <property type="entry name" value="GH04784P"/>
    <property type="match status" value="1"/>
</dbReference>
<protein>
    <recommendedName>
        <fullName evidence="10">YhhN family protein</fullName>
    </recommendedName>
</protein>
<evidence type="ECO:0000256" key="3">
    <source>
        <dbReference type="ARBA" id="ARBA00022692"/>
    </source>
</evidence>
<evidence type="ECO:0008006" key="10">
    <source>
        <dbReference type="Google" id="ProtNLM"/>
    </source>
</evidence>
<dbReference type="PANTHER" id="PTHR31885:SF6">
    <property type="entry name" value="GH04784P"/>
    <property type="match status" value="1"/>
</dbReference>
<dbReference type="Proteomes" id="UP000011740">
    <property type="component" value="Unassembled WGS sequence"/>
</dbReference>
<evidence type="ECO:0000313" key="9">
    <source>
        <dbReference type="Proteomes" id="UP000011740"/>
    </source>
</evidence>
<dbReference type="eggNOG" id="COG3714">
    <property type="taxonomic scope" value="Bacteria"/>
</dbReference>
<comment type="subcellular location">
    <subcellularLocation>
        <location evidence="1">Membrane</location>
        <topology evidence="1">Multi-pass membrane protein</topology>
    </subcellularLocation>
</comment>
<dbReference type="STRING" id="1223523.H340_22741"/>
<gene>
    <name evidence="8" type="ORF">H340_22741</name>
</gene>
<feature type="transmembrane region" description="Helical" evidence="7">
    <location>
        <begin position="152"/>
        <end position="170"/>
    </location>
</feature>
<feature type="region of interest" description="Disordered" evidence="6">
    <location>
        <begin position="122"/>
        <end position="144"/>
    </location>
</feature>
<sequence>MRALRRTVHRASRTFRAFHGSSRTSRRPPLAFAAAAGVHLGALAGGAAPVARATKPVLMPLLAEYVLRRGGPPTLALALLLGCAGDTLLQVAGELPFLLGMAAFAAGHGCYLALFARHGGRGGDGGGDRRGDGGGDRRGDGSRDRAASRRIAAGYAAAWAGTTALLWPGLPAGLRPPVALYGLLLTATAFGALRTGRRAAAGGALFLLSDGLIASGLAGRPQPPAPQFWIMLTYLGAQYLLAEGVLEAADSTEGARHRPDPLRVSDVVRQFFTAARASTMP</sequence>
<dbReference type="EMBL" id="AORZ01000086">
    <property type="protein sequence ID" value="EME98202.1"/>
    <property type="molecule type" value="Genomic_DNA"/>
</dbReference>
<evidence type="ECO:0000256" key="6">
    <source>
        <dbReference type="SAM" id="MobiDB-lite"/>
    </source>
</evidence>
<keyword evidence="4 7" id="KW-1133">Transmembrane helix</keyword>
<keyword evidence="5 7" id="KW-0472">Membrane</keyword>
<dbReference type="Pfam" id="PF07947">
    <property type="entry name" value="YhhN"/>
    <property type="match status" value="1"/>
</dbReference>
<dbReference type="InterPro" id="IPR012506">
    <property type="entry name" value="TMEM86B-like"/>
</dbReference>
<dbReference type="GO" id="GO:0016787">
    <property type="term" value="F:hydrolase activity"/>
    <property type="evidence" value="ECO:0007669"/>
    <property type="project" value="TreeGrafter"/>
</dbReference>
<evidence type="ECO:0000256" key="2">
    <source>
        <dbReference type="ARBA" id="ARBA00007375"/>
    </source>
</evidence>
<comment type="similarity">
    <text evidence="2">Belongs to the TMEM86 family.</text>
</comment>
<dbReference type="GO" id="GO:0016020">
    <property type="term" value="C:membrane"/>
    <property type="evidence" value="ECO:0007669"/>
    <property type="project" value="UniProtKB-SubCell"/>
</dbReference>
<feature type="compositionally biased region" description="Basic and acidic residues" evidence="6">
    <location>
        <begin position="126"/>
        <end position="144"/>
    </location>
</feature>
<evidence type="ECO:0000256" key="1">
    <source>
        <dbReference type="ARBA" id="ARBA00004141"/>
    </source>
</evidence>
<reference evidence="8 9" key="1">
    <citation type="journal article" date="2013" name="Genome Announc.">
        <title>Whole-Genome Shotgun Assembly and Analysis of the Genome of Streptomyces mobaraensis DSM 40847, a Strain for Industrial Production of Microbial Transglutaminase.</title>
        <authorList>
            <person name="Yang H."/>
            <person name="He T."/>
            <person name="Wu W."/>
            <person name="Zhu W."/>
            <person name="Lu B."/>
            <person name="Sun W."/>
        </authorList>
    </citation>
    <scope>NUCLEOTIDE SEQUENCE [LARGE SCALE GENOMIC DNA]</scope>
    <source>
        <strain evidence="8 9">DSM 40847</strain>
    </source>
</reference>
<evidence type="ECO:0000256" key="7">
    <source>
        <dbReference type="SAM" id="Phobius"/>
    </source>
</evidence>
<dbReference type="PATRIC" id="fig|1223523.3.peg.4630"/>
<accession>M3AX70</accession>
<feature type="transmembrane region" description="Helical" evidence="7">
    <location>
        <begin position="176"/>
        <end position="193"/>
    </location>
</feature>
<proteinExistence type="inferred from homology"/>
<dbReference type="AlphaFoldDB" id="M3AX70"/>
<evidence type="ECO:0000256" key="4">
    <source>
        <dbReference type="ARBA" id="ARBA00022989"/>
    </source>
</evidence>
<feature type="transmembrane region" description="Helical" evidence="7">
    <location>
        <begin position="95"/>
        <end position="114"/>
    </location>
</feature>
<dbReference type="PROSITE" id="PS51318">
    <property type="entry name" value="TAT"/>
    <property type="match status" value="1"/>
</dbReference>
<keyword evidence="3 7" id="KW-0812">Transmembrane</keyword>
<dbReference type="RefSeq" id="WP_004949931.1">
    <property type="nucleotide sequence ID" value="NZ_AORZ01000086.1"/>
</dbReference>
<evidence type="ECO:0000313" key="8">
    <source>
        <dbReference type="EMBL" id="EME98202.1"/>
    </source>
</evidence>
<dbReference type="InterPro" id="IPR006311">
    <property type="entry name" value="TAT_signal"/>
</dbReference>
<organism evidence="8 9">
    <name type="scientific">Streptomyces mobaraensis (strain ATCC 29032 / DSM 40847 / JCM 4168 / NBRC 13819 / NCIMB 11159 / IPCR 16-22)</name>
    <dbReference type="NCBI Taxonomy" id="1223523"/>
    <lineage>
        <taxon>Bacteria</taxon>
        <taxon>Bacillati</taxon>
        <taxon>Actinomycetota</taxon>
        <taxon>Actinomycetes</taxon>
        <taxon>Kitasatosporales</taxon>
        <taxon>Streptomycetaceae</taxon>
        <taxon>Streptomyces</taxon>
    </lineage>
</organism>
<comment type="caution">
    <text evidence="8">The sequence shown here is derived from an EMBL/GenBank/DDBJ whole genome shotgun (WGS) entry which is preliminary data.</text>
</comment>
<name>M3AX70_STRM1</name>
<evidence type="ECO:0000256" key="5">
    <source>
        <dbReference type="ARBA" id="ARBA00023136"/>
    </source>
</evidence>